<protein>
    <submittedName>
        <fullName evidence="7">Calmodulin</fullName>
    </submittedName>
</protein>
<feature type="domain" description="EF-hand" evidence="4">
    <location>
        <begin position="71"/>
        <end position="98"/>
    </location>
</feature>
<keyword evidence="3" id="KW-0106">Calcium</keyword>
<accession>A0A0R3TCE7</accession>
<reference evidence="7" key="1">
    <citation type="submission" date="2017-02" db="UniProtKB">
        <authorList>
            <consortium name="WormBaseParasite"/>
        </authorList>
    </citation>
    <scope>IDENTIFICATION</scope>
</reference>
<dbReference type="Gene3D" id="1.10.238.10">
    <property type="entry name" value="EF-hand"/>
    <property type="match status" value="2"/>
</dbReference>
<name>A0A0R3TCE7_RODNA</name>
<dbReference type="GO" id="GO:0005509">
    <property type="term" value="F:calcium ion binding"/>
    <property type="evidence" value="ECO:0007669"/>
    <property type="project" value="InterPro"/>
</dbReference>
<proteinExistence type="predicted"/>
<evidence type="ECO:0000313" key="7">
    <source>
        <dbReference type="WBParaSite" id="HNAJ_0000473601-mRNA-1"/>
    </source>
</evidence>
<feature type="domain" description="EF-hand" evidence="4">
    <location>
        <begin position="3"/>
        <end position="38"/>
    </location>
</feature>
<organism evidence="7">
    <name type="scientific">Rodentolepis nana</name>
    <name type="common">Dwarf tapeworm</name>
    <name type="synonym">Hymenolepis nana</name>
    <dbReference type="NCBI Taxonomy" id="102285"/>
    <lineage>
        <taxon>Eukaryota</taxon>
        <taxon>Metazoa</taxon>
        <taxon>Spiralia</taxon>
        <taxon>Lophotrochozoa</taxon>
        <taxon>Platyhelminthes</taxon>
        <taxon>Cestoda</taxon>
        <taxon>Eucestoda</taxon>
        <taxon>Cyclophyllidea</taxon>
        <taxon>Hymenolepididae</taxon>
        <taxon>Rodentolepis</taxon>
    </lineage>
</organism>
<evidence type="ECO:0000313" key="6">
    <source>
        <dbReference type="Proteomes" id="UP000278807"/>
    </source>
</evidence>
<dbReference type="SUPFAM" id="SSF47473">
    <property type="entry name" value="EF-hand"/>
    <property type="match status" value="1"/>
</dbReference>
<evidence type="ECO:0000256" key="3">
    <source>
        <dbReference type="ARBA" id="ARBA00022837"/>
    </source>
</evidence>
<dbReference type="Pfam" id="PF13499">
    <property type="entry name" value="EF-hand_7"/>
    <property type="match status" value="1"/>
</dbReference>
<dbReference type="Proteomes" id="UP000278807">
    <property type="component" value="Unassembled WGS sequence"/>
</dbReference>
<keyword evidence="6" id="KW-1185">Reference proteome</keyword>
<dbReference type="PROSITE" id="PS00018">
    <property type="entry name" value="EF_HAND_1"/>
    <property type="match status" value="2"/>
</dbReference>
<dbReference type="AlphaFoldDB" id="A0A0R3TCE7"/>
<evidence type="ECO:0000259" key="4">
    <source>
        <dbReference type="PROSITE" id="PS50222"/>
    </source>
</evidence>
<dbReference type="STRING" id="102285.A0A0R3TCE7"/>
<dbReference type="InterPro" id="IPR018247">
    <property type="entry name" value="EF_Hand_1_Ca_BS"/>
</dbReference>
<dbReference type="Pfam" id="PF13833">
    <property type="entry name" value="EF-hand_8"/>
    <property type="match status" value="1"/>
</dbReference>
<dbReference type="InterPro" id="IPR002048">
    <property type="entry name" value="EF_hand_dom"/>
</dbReference>
<dbReference type="WBParaSite" id="HNAJ_0000473601-mRNA-1">
    <property type="protein sequence ID" value="HNAJ_0000473601-mRNA-1"/>
    <property type="gene ID" value="HNAJ_0000473601"/>
</dbReference>
<evidence type="ECO:0000256" key="1">
    <source>
        <dbReference type="ARBA" id="ARBA00022723"/>
    </source>
</evidence>
<evidence type="ECO:0000313" key="5">
    <source>
        <dbReference type="EMBL" id="VDO00594.1"/>
    </source>
</evidence>
<dbReference type="PANTHER" id="PTHR45942">
    <property type="entry name" value="PROTEIN PHOSPATASE 3 REGULATORY SUBUNIT B ALPHA ISOFORM TYPE 1"/>
    <property type="match status" value="1"/>
</dbReference>
<evidence type="ECO:0000256" key="2">
    <source>
        <dbReference type="ARBA" id="ARBA00022737"/>
    </source>
</evidence>
<sequence length="98" mass="10806">MSGNRHKYLKAFQMADKDKSGSLDRAELVSALESQGLPVADVEKLMKELDINGDGIIHLSEYEIALGISNQPMEAWQQLFTELDSDGSGTVDFSELCQ</sequence>
<dbReference type="InterPro" id="IPR011992">
    <property type="entry name" value="EF-hand-dom_pair"/>
</dbReference>
<reference evidence="5 6" key="2">
    <citation type="submission" date="2018-11" db="EMBL/GenBank/DDBJ databases">
        <authorList>
            <consortium name="Pathogen Informatics"/>
        </authorList>
    </citation>
    <scope>NUCLEOTIDE SEQUENCE [LARGE SCALE GENOMIC DNA]</scope>
</reference>
<dbReference type="PROSITE" id="PS50222">
    <property type="entry name" value="EF_HAND_2"/>
    <property type="match status" value="2"/>
</dbReference>
<keyword evidence="2" id="KW-0677">Repeat</keyword>
<gene>
    <name evidence="5" type="ORF">HNAJ_LOCUS4734</name>
</gene>
<dbReference type="OrthoDB" id="26525at2759"/>
<dbReference type="EMBL" id="UZAE01003558">
    <property type="protein sequence ID" value="VDO00594.1"/>
    <property type="molecule type" value="Genomic_DNA"/>
</dbReference>
<keyword evidence="1" id="KW-0479">Metal-binding</keyword>
<dbReference type="SMART" id="SM00054">
    <property type="entry name" value="EFh"/>
    <property type="match status" value="3"/>
</dbReference>